<feature type="compositionally biased region" description="Low complexity" evidence="1">
    <location>
        <begin position="36"/>
        <end position="60"/>
    </location>
</feature>
<evidence type="ECO:0000313" key="3">
    <source>
        <dbReference type="Proteomes" id="UP000663869"/>
    </source>
</evidence>
<protein>
    <submittedName>
        <fullName evidence="2">Uncharacterized protein</fullName>
    </submittedName>
</protein>
<evidence type="ECO:0000313" key="2">
    <source>
        <dbReference type="EMBL" id="CAF3456417.1"/>
    </source>
</evidence>
<feature type="region of interest" description="Disordered" evidence="1">
    <location>
        <begin position="24"/>
        <end position="60"/>
    </location>
</feature>
<dbReference type="EMBL" id="CAJNYU010001685">
    <property type="protein sequence ID" value="CAF3456417.1"/>
    <property type="molecule type" value="Genomic_DNA"/>
</dbReference>
<sequence>MPTSTQACTTFVPQFYVPVQNYAQQPHQQHRHPPHRLQQQLQQAPRAPQLLQQQQQRQPPQQVATTTTTAQNIPSAFWPFDNNALELYNTGIDGTVSGGPTYTTSVLGYGAAISLTRSSSQYVYITPTIIPFNSRSFTVEA</sequence>
<dbReference type="Proteomes" id="UP000663869">
    <property type="component" value="Unassembled WGS sequence"/>
</dbReference>
<evidence type="ECO:0000256" key="1">
    <source>
        <dbReference type="SAM" id="MobiDB-lite"/>
    </source>
</evidence>
<reference evidence="2" key="1">
    <citation type="submission" date="2021-02" db="EMBL/GenBank/DDBJ databases">
        <authorList>
            <person name="Nowell W R."/>
        </authorList>
    </citation>
    <scope>NUCLEOTIDE SEQUENCE</scope>
</reference>
<organism evidence="2 3">
    <name type="scientific">Rotaria socialis</name>
    <dbReference type="NCBI Taxonomy" id="392032"/>
    <lineage>
        <taxon>Eukaryota</taxon>
        <taxon>Metazoa</taxon>
        <taxon>Spiralia</taxon>
        <taxon>Gnathifera</taxon>
        <taxon>Rotifera</taxon>
        <taxon>Eurotatoria</taxon>
        <taxon>Bdelloidea</taxon>
        <taxon>Philodinida</taxon>
        <taxon>Philodinidae</taxon>
        <taxon>Rotaria</taxon>
    </lineage>
</organism>
<gene>
    <name evidence="2" type="ORF">FME351_LOCUS13766</name>
</gene>
<name>A0A818E609_9BILA</name>
<dbReference type="AlphaFoldDB" id="A0A818E609"/>
<comment type="caution">
    <text evidence="2">The sequence shown here is derived from an EMBL/GenBank/DDBJ whole genome shotgun (WGS) entry which is preliminary data.</text>
</comment>
<dbReference type="SUPFAM" id="SSF49899">
    <property type="entry name" value="Concanavalin A-like lectins/glucanases"/>
    <property type="match status" value="1"/>
</dbReference>
<accession>A0A818E609</accession>
<proteinExistence type="predicted"/>
<dbReference type="InterPro" id="IPR013320">
    <property type="entry name" value="ConA-like_dom_sf"/>
</dbReference>